<sequence length="56" mass="6675">PEHELHHIKNAIVKELQKWLKNHYSKVENQVFSIHYSKNSFVEAIDQLTEIFGDNQ</sequence>
<evidence type="ECO:0000313" key="2">
    <source>
        <dbReference type="Proteomes" id="UP000789702"/>
    </source>
</evidence>
<gene>
    <name evidence="1" type="ORF">DHETER_LOCUS16241</name>
</gene>
<keyword evidence="2" id="KW-1185">Reference proteome</keyword>
<dbReference type="EMBL" id="CAJVPU010061085">
    <property type="protein sequence ID" value="CAG8778038.1"/>
    <property type="molecule type" value="Genomic_DNA"/>
</dbReference>
<reference evidence="1" key="1">
    <citation type="submission" date="2021-06" db="EMBL/GenBank/DDBJ databases">
        <authorList>
            <person name="Kallberg Y."/>
            <person name="Tangrot J."/>
            <person name="Rosling A."/>
        </authorList>
    </citation>
    <scope>NUCLEOTIDE SEQUENCE</scope>
    <source>
        <strain evidence="1">IL203A</strain>
    </source>
</reference>
<evidence type="ECO:0000313" key="1">
    <source>
        <dbReference type="EMBL" id="CAG8778038.1"/>
    </source>
</evidence>
<organism evidence="1 2">
    <name type="scientific">Dentiscutata heterogama</name>
    <dbReference type="NCBI Taxonomy" id="1316150"/>
    <lineage>
        <taxon>Eukaryota</taxon>
        <taxon>Fungi</taxon>
        <taxon>Fungi incertae sedis</taxon>
        <taxon>Mucoromycota</taxon>
        <taxon>Glomeromycotina</taxon>
        <taxon>Glomeromycetes</taxon>
        <taxon>Diversisporales</taxon>
        <taxon>Gigasporaceae</taxon>
        <taxon>Dentiscutata</taxon>
    </lineage>
</organism>
<proteinExistence type="predicted"/>
<comment type="caution">
    <text evidence="1">The sequence shown here is derived from an EMBL/GenBank/DDBJ whole genome shotgun (WGS) entry which is preliminary data.</text>
</comment>
<protein>
    <submittedName>
        <fullName evidence="1">16705_t:CDS:1</fullName>
    </submittedName>
</protein>
<feature type="non-terminal residue" evidence="1">
    <location>
        <position position="1"/>
    </location>
</feature>
<accession>A0ACA9R603</accession>
<dbReference type="Proteomes" id="UP000789702">
    <property type="component" value="Unassembled WGS sequence"/>
</dbReference>
<name>A0ACA9R603_9GLOM</name>